<dbReference type="Pfam" id="PF06941">
    <property type="entry name" value="NT5C"/>
    <property type="match status" value="1"/>
</dbReference>
<dbReference type="AlphaFoldDB" id="A0A5J4R9W5"/>
<keyword evidence="1" id="KW-0378">Hydrolase</keyword>
<dbReference type="SFLD" id="SFLDG01146">
    <property type="entry name" value="C1.2.2"/>
    <property type="match status" value="1"/>
</dbReference>
<sequence>MLKQILVDMDGVLADVYSQFIELELKETGVHLEIQSLYGKIESEAFPHYEKHVLSNGFFRTAPTIPNSIEDLKYLNDRYKVLVVSSATEFLQSLREKIEWLNEFYPFISWKQIILCGKKDAIKGDIMLDDHLKNLDSFDGQKILFTQPHNTYVLKDYFQRVDNWGQIMNIL</sequence>
<evidence type="ECO:0000313" key="1">
    <source>
        <dbReference type="EMBL" id="KAA6330756.1"/>
    </source>
</evidence>
<dbReference type="InterPro" id="IPR010708">
    <property type="entry name" value="5'(3')-deoxyribonucleotidase"/>
</dbReference>
<reference evidence="1" key="1">
    <citation type="submission" date="2019-03" db="EMBL/GenBank/DDBJ databases">
        <title>Single cell metagenomics reveals metabolic interactions within the superorganism composed of flagellate Streblomastix strix and complex community of Bacteroidetes bacteria on its surface.</title>
        <authorList>
            <person name="Treitli S.C."/>
            <person name="Kolisko M."/>
            <person name="Husnik F."/>
            <person name="Keeling P."/>
            <person name="Hampl V."/>
        </authorList>
    </citation>
    <scope>NUCLEOTIDE SEQUENCE</scope>
    <source>
        <strain evidence="1">STM</strain>
    </source>
</reference>
<dbReference type="Gene3D" id="1.10.40.40">
    <property type="entry name" value="Deoxyribonucleotidase, domain 2"/>
    <property type="match status" value="1"/>
</dbReference>
<dbReference type="GO" id="GO:0008253">
    <property type="term" value="F:5'-nucleotidase activity"/>
    <property type="evidence" value="ECO:0007669"/>
    <property type="project" value="InterPro"/>
</dbReference>
<name>A0A5J4R9W5_9ZZZZ</name>
<dbReference type="EC" id="3.1.3.-" evidence="1"/>
<dbReference type="PANTHER" id="PTHR16504">
    <property type="entry name" value="5'(3')-DEOXYRIBONUCLEOTIDASE"/>
    <property type="match status" value="1"/>
</dbReference>
<dbReference type="GO" id="GO:0009223">
    <property type="term" value="P:pyrimidine deoxyribonucleotide catabolic process"/>
    <property type="evidence" value="ECO:0007669"/>
    <property type="project" value="TreeGrafter"/>
</dbReference>
<dbReference type="InterPro" id="IPR036412">
    <property type="entry name" value="HAD-like_sf"/>
</dbReference>
<dbReference type="SFLD" id="SFLDS00003">
    <property type="entry name" value="Haloacid_Dehalogenase"/>
    <property type="match status" value="1"/>
</dbReference>
<gene>
    <name evidence="1" type="ORF">EZS27_020572</name>
</gene>
<dbReference type="SUPFAM" id="SSF56784">
    <property type="entry name" value="HAD-like"/>
    <property type="match status" value="1"/>
</dbReference>
<comment type="caution">
    <text evidence="1">The sequence shown here is derived from an EMBL/GenBank/DDBJ whole genome shotgun (WGS) entry which is preliminary data.</text>
</comment>
<protein>
    <submittedName>
        <fullName evidence="1">Putative 5'(3')-deoxyribonucleotidase</fullName>
        <ecNumber evidence="1">3.1.3.-</ecNumber>
    </submittedName>
</protein>
<dbReference type="SFLD" id="SFLDG01126">
    <property type="entry name" value="C1.2:_Nucleotidase_Like"/>
    <property type="match status" value="1"/>
</dbReference>
<dbReference type="PANTHER" id="PTHR16504:SF4">
    <property type="entry name" value="5'(3')-DEOXYRIBONUCLEOTIDASE"/>
    <property type="match status" value="1"/>
</dbReference>
<proteinExistence type="predicted"/>
<organism evidence="1">
    <name type="scientific">termite gut metagenome</name>
    <dbReference type="NCBI Taxonomy" id="433724"/>
    <lineage>
        <taxon>unclassified sequences</taxon>
        <taxon>metagenomes</taxon>
        <taxon>organismal metagenomes</taxon>
    </lineage>
</organism>
<dbReference type="EMBL" id="SNRY01001462">
    <property type="protein sequence ID" value="KAA6330756.1"/>
    <property type="molecule type" value="Genomic_DNA"/>
</dbReference>
<dbReference type="InterPro" id="IPR023214">
    <property type="entry name" value="HAD_sf"/>
</dbReference>
<accession>A0A5J4R9W5</accession>
<dbReference type="Gene3D" id="3.40.50.1000">
    <property type="entry name" value="HAD superfamily/HAD-like"/>
    <property type="match status" value="1"/>
</dbReference>